<dbReference type="Proteomes" id="UP000664293">
    <property type="component" value="Unassembled WGS sequence"/>
</dbReference>
<accession>A0ABS3E5T0</accession>
<name>A0ABS3E5T0_9GAMM</name>
<protein>
    <recommendedName>
        <fullName evidence="3">Alginate export domain-containing protein</fullName>
    </recommendedName>
</protein>
<dbReference type="EMBL" id="JAEKJR010000002">
    <property type="protein sequence ID" value="MBN8430573.1"/>
    <property type="molecule type" value="Genomic_DNA"/>
</dbReference>
<evidence type="ECO:0000313" key="1">
    <source>
        <dbReference type="EMBL" id="MBN8430573.1"/>
    </source>
</evidence>
<evidence type="ECO:0000313" key="2">
    <source>
        <dbReference type="Proteomes" id="UP000664293"/>
    </source>
</evidence>
<gene>
    <name evidence="1" type="ORF">JF535_06875</name>
</gene>
<evidence type="ECO:0008006" key="3">
    <source>
        <dbReference type="Google" id="ProtNLM"/>
    </source>
</evidence>
<dbReference type="RefSeq" id="WP_207000628.1">
    <property type="nucleotide sequence ID" value="NZ_JAEKJR010000002.1"/>
</dbReference>
<sequence length="58" mass="6789">MHKFYSVRTSHKFGNELDLVATYAITKNIGLLAKYATYDADTFSSDTDKFWLQFELKF</sequence>
<organism evidence="1 2">
    <name type="scientific">Microbulbifer salipaludis</name>
    <dbReference type="NCBI Taxonomy" id="187980"/>
    <lineage>
        <taxon>Bacteria</taxon>
        <taxon>Pseudomonadati</taxon>
        <taxon>Pseudomonadota</taxon>
        <taxon>Gammaproteobacteria</taxon>
        <taxon>Cellvibrionales</taxon>
        <taxon>Microbulbiferaceae</taxon>
        <taxon>Microbulbifer</taxon>
    </lineage>
</organism>
<keyword evidence="2" id="KW-1185">Reference proteome</keyword>
<comment type="caution">
    <text evidence="1">The sequence shown here is derived from an EMBL/GenBank/DDBJ whole genome shotgun (WGS) entry which is preliminary data.</text>
</comment>
<reference evidence="1 2" key="1">
    <citation type="submission" date="2020-12" db="EMBL/GenBank/DDBJ databases">
        <title>Oil enriched cultivation method for isolating marine PHA-producing bacteria.</title>
        <authorList>
            <person name="Zheng W."/>
            <person name="Yu S."/>
            <person name="Huang Y."/>
        </authorList>
    </citation>
    <scope>NUCLEOTIDE SEQUENCE [LARGE SCALE GENOMIC DNA]</scope>
    <source>
        <strain evidence="1 2">SN0-2</strain>
    </source>
</reference>
<proteinExistence type="predicted"/>